<sequence length="445" mass="50017">MAHTHTLSQWELRLESLKSAVEEFTRACKDLSELSSPTETNTARDFVSLDVISRRTRDKAPQIEEITSQLLGAQSLIRALGYYSTTSTPISRLPETVLRTIFILGTAEDLAEYLTLGHDTEKETFLPNFATTASHVCRHWRSVALSTSVLWRHIEIRPQNHSIERAKLWIARSQACDSLQLILILPSDPLLLDFVRPYLARCSDLWAIGYADDLASVLAQYEETRGLRKITFHQLIPVRPHSDGIMAMCGLLHVQALSMLNTFPPVDRKFLGRLKELHLDSPDDKRMKYFTTVLSFCSQLEILKLSYCIVRGASQRDPILMPSLKELSITLDAPSEFPPLLSLFDAPHLHTLELHTPALYQDHEEFFHESDTRGDVAEQLGVALQRFAFVPTLKTTGYLGVLLQSTEGAFASSAPGDVGRELQALSASNCPLYETGPEQRDRTIC</sequence>
<dbReference type="AlphaFoldDB" id="A0A067MVY4"/>
<evidence type="ECO:0000313" key="3">
    <source>
        <dbReference type="Proteomes" id="UP000027195"/>
    </source>
</evidence>
<dbReference type="Gene3D" id="1.20.1280.50">
    <property type="match status" value="1"/>
</dbReference>
<gene>
    <name evidence="2" type="ORF">BOTBODRAFT_286400</name>
</gene>
<proteinExistence type="predicted"/>
<name>A0A067MVY4_BOTB1</name>
<keyword evidence="1" id="KW-0175">Coiled coil</keyword>
<organism evidence="2 3">
    <name type="scientific">Botryobasidium botryosum (strain FD-172 SS1)</name>
    <dbReference type="NCBI Taxonomy" id="930990"/>
    <lineage>
        <taxon>Eukaryota</taxon>
        <taxon>Fungi</taxon>
        <taxon>Dikarya</taxon>
        <taxon>Basidiomycota</taxon>
        <taxon>Agaricomycotina</taxon>
        <taxon>Agaricomycetes</taxon>
        <taxon>Cantharellales</taxon>
        <taxon>Botryobasidiaceae</taxon>
        <taxon>Botryobasidium</taxon>
    </lineage>
</organism>
<dbReference type="EMBL" id="KL198031">
    <property type="protein sequence ID" value="KDQ15726.1"/>
    <property type="molecule type" value="Genomic_DNA"/>
</dbReference>
<evidence type="ECO:0000256" key="1">
    <source>
        <dbReference type="SAM" id="Coils"/>
    </source>
</evidence>
<dbReference type="SUPFAM" id="SSF52047">
    <property type="entry name" value="RNI-like"/>
    <property type="match status" value="1"/>
</dbReference>
<dbReference type="OrthoDB" id="3365698at2759"/>
<dbReference type="STRING" id="930990.A0A067MVY4"/>
<feature type="coiled-coil region" evidence="1">
    <location>
        <begin position="7"/>
        <end position="34"/>
    </location>
</feature>
<dbReference type="InParanoid" id="A0A067MVY4"/>
<dbReference type="Proteomes" id="UP000027195">
    <property type="component" value="Unassembled WGS sequence"/>
</dbReference>
<dbReference type="HOGENOM" id="CLU_615361_0_0_1"/>
<reference evidence="3" key="1">
    <citation type="journal article" date="2014" name="Proc. Natl. Acad. Sci. U.S.A.">
        <title>Extensive sampling of basidiomycete genomes demonstrates inadequacy of the white-rot/brown-rot paradigm for wood decay fungi.</title>
        <authorList>
            <person name="Riley R."/>
            <person name="Salamov A.A."/>
            <person name="Brown D.W."/>
            <person name="Nagy L.G."/>
            <person name="Floudas D."/>
            <person name="Held B.W."/>
            <person name="Levasseur A."/>
            <person name="Lombard V."/>
            <person name="Morin E."/>
            <person name="Otillar R."/>
            <person name="Lindquist E.A."/>
            <person name="Sun H."/>
            <person name="LaButti K.M."/>
            <person name="Schmutz J."/>
            <person name="Jabbour D."/>
            <person name="Luo H."/>
            <person name="Baker S.E."/>
            <person name="Pisabarro A.G."/>
            <person name="Walton J.D."/>
            <person name="Blanchette R.A."/>
            <person name="Henrissat B."/>
            <person name="Martin F."/>
            <person name="Cullen D."/>
            <person name="Hibbett D.S."/>
            <person name="Grigoriev I.V."/>
        </authorList>
    </citation>
    <scope>NUCLEOTIDE SEQUENCE [LARGE SCALE GENOMIC DNA]</scope>
    <source>
        <strain evidence="3">FD-172 SS1</strain>
    </source>
</reference>
<accession>A0A067MVY4</accession>
<evidence type="ECO:0000313" key="2">
    <source>
        <dbReference type="EMBL" id="KDQ15726.1"/>
    </source>
</evidence>
<protein>
    <submittedName>
        <fullName evidence="2">Uncharacterized protein</fullName>
    </submittedName>
</protein>
<keyword evidence="3" id="KW-1185">Reference proteome</keyword>